<name>A0A1M3L6G3_9BACT</name>
<dbReference type="SUPFAM" id="SSF56925">
    <property type="entry name" value="OMPA-like"/>
    <property type="match status" value="1"/>
</dbReference>
<dbReference type="AlphaFoldDB" id="A0A1M3L6G3"/>
<dbReference type="InterPro" id="IPR011250">
    <property type="entry name" value="OMP/PagP_B-barrel"/>
</dbReference>
<feature type="signal peptide" evidence="2">
    <location>
        <begin position="1"/>
        <end position="20"/>
    </location>
</feature>
<dbReference type="Pfam" id="PF13505">
    <property type="entry name" value="OMP_b-brl"/>
    <property type="match status" value="1"/>
</dbReference>
<dbReference type="Proteomes" id="UP000184233">
    <property type="component" value="Unassembled WGS sequence"/>
</dbReference>
<proteinExistence type="predicted"/>
<evidence type="ECO:0000313" key="4">
    <source>
        <dbReference type="EMBL" id="OJX61156.1"/>
    </source>
</evidence>
<evidence type="ECO:0000259" key="3">
    <source>
        <dbReference type="Pfam" id="PF13505"/>
    </source>
</evidence>
<evidence type="ECO:0000256" key="1">
    <source>
        <dbReference type="ARBA" id="ARBA00022729"/>
    </source>
</evidence>
<accession>A0A1M3L6G3</accession>
<reference evidence="4 5" key="1">
    <citation type="submission" date="2016-09" db="EMBL/GenBank/DDBJ databases">
        <title>Genome-resolved meta-omics ties microbial dynamics to process performance in biotechnology for thiocyanate degradation.</title>
        <authorList>
            <person name="Kantor R.S."/>
            <person name="Huddy R.J."/>
            <person name="Iyer R."/>
            <person name="Thomas B.C."/>
            <person name="Brown C.T."/>
            <person name="Anantharaman K."/>
            <person name="Tringe S."/>
            <person name="Hettich R.L."/>
            <person name="Harrison S.T."/>
            <person name="Banfield J.F."/>
        </authorList>
    </citation>
    <scope>NUCLEOTIDE SEQUENCE [LARGE SCALE GENOMIC DNA]</scope>
    <source>
        <strain evidence="4">59-99</strain>
    </source>
</reference>
<organism evidence="4 5">
    <name type="scientific">Candidatus Kapaibacterium thiocyanatum</name>
    <dbReference type="NCBI Taxonomy" id="1895771"/>
    <lineage>
        <taxon>Bacteria</taxon>
        <taxon>Pseudomonadati</taxon>
        <taxon>Candidatus Kapaibacteriota</taxon>
        <taxon>Candidatus Kapaibacteriia</taxon>
        <taxon>Candidatus Kapaibacteriales</taxon>
        <taxon>Candidatus Kapaibacteriaceae</taxon>
        <taxon>Candidatus Kapaibacterium</taxon>
    </lineage>
</organism>
<dbReference type="Gene3D" id="2.40.160.20">
    <property type="match status" value="1"/>
</dbReference>
<feature type="domain" description="Outer membrane protein beta-barrel" evidence="3">
    <location>
        <begin position="7"/>
        <end position="186"/>
    </location>
</feature>
<feature type="chain" id="PRO_5012928487" description="Outer membrane protein beta-barrel domain-containing protein" evidence="2">
    <location>
        <begin position="21"/>
        <end position="191"/>
    </location>
</feature>
<gene>
    <name evidence="4" type="ORF">BGO89_00750</name>
</gene>
<protein>
    <recommendedName>
        <fullName evidence="3">Outer membrane protein beta-barrel domain-containing protein</fullName>
    </recommendedName>
</protein>
<dbReference type="EMBL" id="MKVH01000002">
    <property type="protein sequence ID" value="OJX61156.1"/>
    <property type="molecule type" value="Genomic_DNA"/>
</dbReference>
<dbReference type="InterPro" id="IPR027385">
    <property type="entry name" value="Beta-barrel_OMP"/>
</dbReference>
<dbReference type="STRING" id="1895771.BGO89_00750"/>
<evidence type="ECO:0000256" key="2">
    <source>
        <dbReference type="SAM" id="SignalP"/>
    </source>
</evidence>
<evidence type="ECO:0000313" key="5">
    <source>
        <dbReference type="Proteomes" id="UP000184233"/>
    </source>
</evidence>
<sequence>MKRSLVILALAALLPCSTFASTDDHFLPLTISYVFPQGALSDDLAAKPALGFSLGYHYAATRQLRIGVCGTWTRMTLGTVGNDDLSDFAVTMYQMMANARWRFVKHGWTPWVEGQAGMTYLEADMLVSNVPRRIDGVSEVNPAVAGLVGIQIPVSEKLDVDVYGRYTWTFADDAIGTIGIHAGVVYALPTN</sequence>
<comment type="caution">
    <text evidence="4">The sequence shown here is derived from an EMBL/GenBank/DDBJ whole genome shotgun (WGS) entry which is preliminary data.</text>
</comment>
<keyword evidence="1 2" id="KW-0732">Signal</keyword>